<dbReference type="InterPro" id="IPR002372">
    <property type="entry name" value="PQQ_rpt_dom"/>
</dbReference>
<dbReference type="Gene3D" id="2.130.10.10">
    <property type="entry name" value="YVTN repeat-like/Quinoprotein amine dehydrogenase"/>
    <property type="match status" value="1"/>
</dbReference>
<sequence length="448" mass="46843">MVARRWSRTRAAGAAAAVVLSTLGAAACSPDTNWVESSDSAAWPGMGGNARNSSYADRPAASTLVAAWTRPTGGPNYAPASITNRGYVALTAKTPDGCSTFYLELTVGRKIYCRRDADGTEMQTPLVDQFDYTYVGIPGLVTSPDQANQMRWRRPVAGDPLWLKFAGPGRLLVITHIGQVLVLDAHSGNPTGPSYGLVPNLTVADPSDGIADCPTAGPGCPVAAPPAVDDGAQRAYVVVKPPGAAHGNLVAFGYGVVNGFNTIQPLWQRTDMTDDPWGSPVLSADGKTLYVNGRDDKLIAVDAQTGRTKWTYDTGYSTKLAPSVAPDGTIVLAAGADSRAPLTALRDEGTSARVLFTRKDVMEVSVPAQVRGGLGYTVVRAWGGGKTQLIEFDTSTGGTRRSFDLPPDVTSTSGVSIGPGGEVVTIADDGVVYAFTSGRKTGDSERSD</sequence>
<name>A0ABP8J5R7_9ACTN</name>
<feature type="chain" id="PRO_5045675825" evidence="1">
    <location>
        <begin position="28"/>
        <end position="448"/>
    </location>
</feature>
<dbReference type="InterPro" id="IPR018391">
    <property type="entry name" value="PQQ_b-propeller_rpt"/>
</dbReference>
<keyword evidence="1" id="KW-0732">Signal</keyword>
<keyword evidence="4" id="KW-1185">Reference proteome</keyword>
<dbReference type="PROSITE" id="PS51257">
    <property type="entry name" value="PROKAR_LIPOPROTEIN"/>
    <property type="match status" value="1"/>
</dbReference>
<reference evidence="4" key="1">
    <citation type="journal article" date="2019" name="Int. J. Syst. Evol. Microbiol.">
        <title>The Global Catalogue of Microorganisms (GCM) 10K type strain sequencing project: providing services to taxonomists for standard genome sequencing and annotation.</title>
        <authorList>
            <consortium name="The Broad Institute Genomics Platform"/>
            <consortium name="The Broad Institute Genome Sequencing Center for Infectious Disease"/>
            <person name="Wu L."/>
            <person name="Ma J."/>
        </authorList>
    </citation>
    <scope>NUCLEOTIDE SEQUENCE [LARGE SCALE GENOMIC DNA]</scope>
    <source>
        <strain evidence="4">JCM 17688</strain>
    </source>
</reference>
<dbReference type="EMBL" id="BAABFR010000006">
    <property type="protein sequence ID" value="GAA4385199.1"/>
    <property type="molecule type" value="Genomic_DNA"/>
</dbReference>
<dbReference type="Pfam" id="PF13360">
    <property type="entry name" value="PQQ_2"/>
    <property type="match status" value="1"/>
</dbReference>
<feature type="domain" description="Pyrrolo-quinoline quinone repeat" evidence="2">
    <location>
        <begin position="264"/>
        <end position="335"/>
    </location>
</feature>
<proteinExistence type="predicted"/>
<dbReference type="Proteomes" id="UP001500635">
    <property type="component" value="Unassembled WGS sequence"/>
</dbReference>
<evidence type="ECO:0000313" key="3">
    <source>
        <dbReference type="EMBL" id="GAA4385199.1"/>
    </source>
</evidence>
<dbReference type="SMART" id="SM00564">
    <property type="entry name" value="PQQ"/>
    <property type="match status" value="1"/>
</dbReference>
<evidence type="ECO:0000259" key="2">
    <source>
        <dbReference type="Pfam" id="PF13360"/>
    </source>
</evidence>
<gene>
    <name evidence="3" type="ORF">GCM10023147_06720</name>
</gene>
<dbReference type="InterPro" id="IPR015943">
    <property type="entry name" value="WD40/YVTN_repeat-like_dom_sf"/>
</dbReference>
<organism evidence="3 4">
    <name type="scientific">Tsukamurella soli</name>
    <dbReference type="NCBI Taxonomy" id="644556"/>
    <lineage>
        <taxon>Bacteria</taxon>
        <taxon>Bacillati</taxon>
        <taxon>Actinomycetota</taxon>
        <taxon>Actinomycetes</taxon>
        <taxon>Mycobacteriales</taxon>
        <taxon>Tsukamurellaceae</taxon>
        <taxon>Tsukamurella</taxon>
    </lineage>
</organism>
<comment type="caution">
    <text evidence="3">The sequence shown here is derived from an EMBL/GenBank/DDBJ whole genome shotgun (WGS) entry which is preliminary data.</text>
</comment>
<feature type="signal peptide" evidence="1">
    <location>
        <begin position="1"/>
        <end position="27"/>
    </location>
</feature>
<evidence type="ECO:0000256" key="1">
    <source>
        <dbReference type="SAM" id="SignalP"/>
    </source>
</evidence>
<evidence type="ECO:0000313" key="4">
    <source>
        <dbReference type="Proteomes" id="UP001500635"/>
    </source>
</evidence>
<dbReference type="SUPFAM" id="SSF50998">
    <property type="entry name" value="Quinoprotein alcohol dehydrogenase-like"/>
    <property type="match status" value="1"/>
</dbReference>
<dbReference type="RefSeq" id="WP_344990815.1">
    <property type="nucleotide sequence ID" value="NZ_BAABFR010000006.1"/>
</dbReference>
<protein>
    <submittedName>
        <fullName evidence="3">PQQ-binding-like beta-propeller repeat protein</fullName>
    </submittedName>
</protein>
<accession>A0ABP8J5R7</accession>
<dbReference type="InterPro" id="IPR011047">
    <property type="entry name" value="Quinoprotein_ADH-like_sf"/>
</dbReference>